<accession>A0ABU9P695</accession>
<reference evidence="1 2" key="1">
    <citation type="submission" date="2024-04" db="EMBL/GenBank/DDBJ databases">
        <title>Draft genome assemblies of urinary isolates.</title>
        <authorList>
            <person name="Appleberry H."/>
            <person name="Kula A."/>
            <person name="Wolfe A.J."/>
            <person name="Putonti C."/>
        </authorList>
    </citation>
    <scope>NUCLEOTIDE SEQUENCE [LARGE SCALE GENOMIC DNA]</scope>
    <source>
        <strain evidence="1 2">UMB12529</strain>
    </source>
</reference>
<name>A0ABU9P695_9ENTR</name>
<sequence length="150" mass="16030">MSQQSTETKVTVTVDGAIIMIAPVTLSFANQFLMRFEGCELHATFGVDSNTVLDTPSDELGCLSFSFDNSLTVSLDTLNQFLGITLPVGVTVGQYVSVSKDLFVLMILKCITEPKNAYRLNLHVEPPSVLSCGKPRISPGEGSAPTGGSR</sequence>
<dbReference type="Proteomes" id="UP001458070">
    <property type="component" value="Unassembled WGS sequence"/>
</dbReference>
<protein>
    <submittedName>
        <fullName evidence="1">Uncharacterized protein</fullName>
    </submittedName>
</protein>
<dbReference type="RefSeq" id="WP_164880234.1">
    <property type="nucleotide sequence ID" value="NZ_JAVRYM010000005.1"/>
</dbReference>
<proteinExistence type="predicted"/>
<evidence type="ECO:0000313" key="1">
    <source>
        <dbReference type="EMBL" id="MEM0626280.1"/>
    </source>
</evidence>
<comment type="caution">
    <text evidence="1">The sequence shown here is derived from an EMBL/GenBank/DDBJ whole genome shotgun (WGS) entry which is preliminary data.</text>
</comment>
<keyword evidence="2" id="KW-1185">Reference proteome</keyword>
<evidence type="ECO:0000313" key="2">
    <source>
        <dbReference type="Proteomes" id="UP001458070"/>
    </source>
</evidence>
<dbReference type="EMBL" id="JBCGEM010000018">
    <property type="protein sequence ID" value="MEM0626280.1"/>
    <property type="molecule type" value="Genomic_DNA"/>
</dbReference>
<gene>
    <name evidence="1" type="ORF">AAFL32_20580</name>
</gene>
<organism evidence="1 2">
    <name type="scientific">Klebsiella grimontii</name>
    <dbReference type="NCBI Taxonomy" id="2058152"/>
    <lineage>
        <taxon>Bacteria</taxon>
        <taxon>Pseudomonadati</taxon>
        <taxon>Pseudomonadota</taxon>
        <taxon>Gammaproteobacteria</taxon>
        <taxon>Enterobacterales</taxon>
        <taxon>Enterobacteriaceae</taxon>
        <taxon>Klebsiella/Raoultella group</taxon>
        <taxon>Klebsiella</taxon>
    </lineage>
</organism>